<keyword evidence="2" id="KW-0489">Methyltransferase</keyword>
<organism evidence="2 3">
    <name type="scientific">Dorea longicatena</name>
    <dbReference type="NCBI Taxonomy" id="88431"/>
    <lineage>
        <taxon>Bacteria</taxon>
        <taxon>Bacillati</taxon>
        <taxon>Bacillota</taxon>
        <taxon>Clostridia</taxon>
        <taxon>Lachnospirales</taxon>
        <taxon>Lachnospiraceae</taxon>
        <taxon>Dorea</taxon>
    </lineage>
</organism>
<accession>A0A174SPW0</accession>
<dbReference type="PANTHER" id="PTHR47099:SF1">
    <property type="entry name" value="METHYLCOBAMIDE:COM METHYLTRANSFERASE MTBA"/>
    <property type="match status" value="1"/>
</dbReference>
<dbReference type="EMBL" id="CZAY01000019">
    <property type="protein sequence ID" value="CUP97445.1"/>
    <property type="molecule type" value="Genomic_DNA"/>
</dbReference>
<dbReference type="Pfam" id="PF01208">
    <property type="entry name" value="URO-D"/>
    <property type="match status" value="1"/>
</dbReference>
<dbReference type="InterPro" id="IPR052024">
    <property type="entry name" value="Methanogen_methyltrans"/>
</dbReference>
<protein>
    <submittedName>
        <fullName evidence="2">Methylcobalamin:coenzyme M methyltransferase</fullName>
    </submittedName>
</protein>
<evidence type="ECO:0000313" key="2">
    <source>
        <dbReference type="EMBL" id="CUP97445.1"/>
    </source>
</evidence>
<dbReference type="RefSeq" id="WP_055284148.1">
    <property type="nucleotide sequence ID" value="NZ_CZAY01000019.1"/>
</dbReference>
<gene>
    <name evidence="2" type="ORF">ERS852526_02473</name>
</gene>
<dbReference type="GO" id="GO:0032259">
    <property type="term" value="P:methylation"/>
    <property type="evidence" value="ECO:0007669"/>
    <property type="project" value="UniProtKB-KW"/>
</dbReference>
<dbReference type="SUPFAM" id="SSF51726">
    <property type="entry name" value="UROD/MetE-like"/>
    <property type="match status" value="1"/>
</dbReference>
<evidence type="ECO:0000313" key="3">
    <source>
        <dbReference type="Proteomes" id="UP000095485"/>
    </source>
</evidence>
<dbReference type="InterPro" id="IPR038071">
    <property type="entry name" value="UROD/MetE-like_sf"/>
</dbReference>
<name>A0A174SPW0_9FIRM</name>
<dbReference type="GO" id="GO:0004853">
    <property type="term" value="F:uroporphyrinogen decarboxylase activity"/>
    <property type="evidence" value="ECO:0007669"/>
    <property type="project" value="InterPro"/>
</dbReference>
<dbReference type="GO" id="GO:0008168">
    <property type="term" value="F:methyltransferase activity"/>
    <property type="evidence" value="ECO:0007669"/>
    <property type="project" value="UniProtKB-KW"/>
</dbReference>
<dbReference type="GeneID" id="96229750"/>
<dbReference type="InterPro" id="IPR000257">
    <property type="entry name" value="Uroporphyrinogen_deCOase"/>
</dbReference>
<dbReference type="GO" id="GO:0006779">
    <property type="term" value="P:porphyrin-containing compound biosynthetic process"/>
    <property type="evidence" value="ECO:0007669"/>
    <property type="project" value="InterPro"/>
</dbReference>
<dbReference type="OrthoDB" id="2135496at2"/>
<dbReference type="Gene3D" id="3.20.20.210">
    <property type="match status" value="1"/>
</dbReference>
<dbReference type="Proteomes" id="UP000095485">
    <property type="component" value="Unassembled WGS sequence"/>
</dbReference>
<keyword evidence="2" id="KW-0808">Transferase</keyword>
<dbReference type="AlphaFoldDB" id="A0A174SPW0"/>
<feature type="domain" description="Uroporphyrinogen decarboxylase (URO-D)" evidence="1">
    <location>
        <begin position="21"/>
        <end position="232"/>
    </location>
</feature>
<sequence>MIQDFKCTYGNSAGIREAVTNQTNLKFPDAYKHAETMAELAQVLKECDKAPFCELPFCHTVEAEAMGGIINYGNEKTGPRAKEYLCTDIEEILELPAIDFEKGRIQEVLKACRILYEKGEHVVFEVSGPLTILNVLIDPKYVFKGMRKKPELMARIFAKLGKEILSYMKLAKEQGADFISYADSSGGVNILGPKMAEQMVDLFTYDFVKQAGKLADEHTMILLCPKTTFALLGTGKAKLIDCQIHDDRSQEEDSLSYAEACIQMKGKIRFAGQMCIKNLDYRMKNGIMKEVHIL</sequence>
<dbReference type="PANTHER" id="PTHR47099">
    <property type="entry name" value="METHYLCOBAMIDE:COM METHYLTRANSFERASE MTBA"/>
    <property type="match status" value="1"/>
</dbReference>
<evidence type="ECO:0000259" key="1">
    <source>
        <dbReference type="Pfam" id="PF01208"/>
    </source>
</evidence>
<proteinExistence type="predicted"/>
<reference evidence="2 3" key="1">
    <citation type="submission" date="2015-09" db="EMBL/GenBank/DDBJ databases">
        <authorList>
            <consortium name="Pathogen Informatics"/>
        </authorList>
    </citation>
    <scope>NUCLEOTIDE SEQUENCE [LARGE SCALE GENOMIC DNA]</scope>
    <source>
        <strain evidence="2 3">2789STDY5834914</strain>
    </source>
</reference>